<evidence type="ECO:0000313" key="1">
    <source>
        <dbReference type="EMBL" id="KAJ7558017.1"/>
    </source>
</evidence>
<reference evidence="2" key="1">
    <citation type="journal article" date="2024" name="Proc. Natl. Acad. Sci. U.S.A.">
        <title>Extraordinary preservation of gene collinearity over three hundred million years revealed in homosporous lycophytes.</title>
        <authorList>
            <person name="Li C."/>
            <person name="Wickell D."/>
            <person name="Kuo L.Y."/>
            <person name="Chen X."/>
            <person name="Nie B."/>
            <person name="Liao X."/>
            <person name="Peng D."/>
            <person name="Ji J."/>
            <person name="Jenkins J."/>
            <person name="Williams M."/>
            <person name="Shu S."/>
            <person name="Plott C."/>
            <person name="Barry K."/>
            <person name="Rajasekar S."/>
            <person name="Grimwood J."/>
            <person name="Han X."/>
            <person name="Sun S."/>
            <person name="Hou Z."/>
            <person name="He W."/>
            <person name="Dai G."/>
            <person name="Sun C."/>
            <person name="Schmutz J."/>
            <person name="Leebens-Mack J.H."/>
            <person name="Li F.W."/>
            <person name="Wang L."/>
        </authorList>
    </citation>
    <scope>NUCLEOTIDE SEQUENCE [LARGE SCALE GENOMIC DNA]</scope>
    <source>
        <strain evidence="2">cv. PW_Plant_1</strain>
    </source>
</reference>
<keyword evidence="2" id="KW-1185">Reference proteome</keyword>
<comment type="caution">
    <text evidence="1">The sequence shown here is derived from an EMBL/GenBank/DDBJ whole genome shotgun (WGS) entry which is preliminary data.</text>
</comment>
<sequence>MKVPLEEALSESLESPDEFFRIVVDHHGRNVKSVLQTVLGKCSKKCASALCEALGNLAEVAVDALKQLPPVPADATAEKERGCRSRTASKRSAKMGTSSGSSRIPMDDGDKSRKAGETEELIGTDENCDGRQVPLSKTLKSRKEVVAVLRASVTLAQLSIMCEGGQNKRVFEVRGVLHIVKSLHDILVFLEDAPDLQDSIARLCEQCWREGFPGREALVAQSLPFLLSKSLGSNRKVDVRRAYLMRDALLLFDFMDESAVDLKHLLIRCIVTPLYLRSVDGQRFISFLFGLNAQLVKELACIIFSQIPFGRKSILHAYGEILYRAWKVDVGPCLYVIEHSCIQRLIEGAVYASSKALASSARKVLEAFNCQRAEEGVEGMLFRLQEPLLFRALQVANSNVRRNALLLLIDMFPLQDPEAPKEEKEALLEKQFTLLEKLLFDASPDIRSVAVEGVCRILRLFWEIIPSASTVRLLSHIVRDISKDQSSSTVRLAVLRGVTYLLENPHSHPLLRALLPKLAPVLKDPVLNVRLGVTDLLLAIKDIRSIKFYKVANLDSILSSLATDNDAVARRLTRLLIPTYFPAKLPVAEACNRCFALIKRFPEAGGRFCAWAMEEGASPASLLELAVTLSRLAQCGSVETKELEGIILALAEVCNSMASSEEWRNALGKFFTGDILNSLLKAATTPRARSSIMRLASLIPPTHVPELLQYCEALVISKRNISPDSSARHEIKAVHAFVLAWGGFDDLISSLIDLLSAVDYSSIASNTNLRDAAAKRLGSQTKRGSKRANSSRTKATRIKEFSSLEPNDNVGSISSSERHFIAAAGAAWQVENLLSQSETRKALLSCKFLPELLAYLRKLAQLTLTNFVECDLIARGMLLSPVVAYLGLSAHLTLEHDNLSNILNTESSRKRQKHYSNVKSTAKAPGPMLKAFDSVIEELLVWAKKLLNTSSRCFSDMRASASSRREAEEYPQVQNETVSSEKLQSEIACPQSSGKAKKSGIRGMRQKEAPLNHIGGVQVVRMITALLRSTLDAFDLGLIAEKSVQSSCVRFACASIMLMSDAIKLATSMDNAKADETDSLAVALKDLSGCLKASSTYAAKLINICMKDTSAYILDLSALANCLLDLITNTEQKNRSGSSVSLMPTLKSWIPDLLIAVTRIPMTRVAFEGNQNPGSTLDQEEAIALDVLFRDDKQPLSRPWLHHLALLSFQSLSPSELLDTNNHNPEAQVEIEEEEGNKSGSSDDTLSAKEKTVSSRSAMNLMTAIVKLFQKGNPEIVEAFAIKILAFAGECVQKKIYSDALGSVDLICRKILGCRVSQQRWGIGRPKNVLLAGLKDVYSKVSFEIEEASSSSSLERQKDEQKLVLAQRLLRETINSPCFQEINKERGN</sequence>
<protein>
    <submittedName>
        <fullName evidence="1">Uncharacterized protein</fullName>
    </submittedName>
</protein>
<name>A0ACC2DVI4_DIPCM</name>
<evidence type="ECO:0000313" key="2">
    <source>
        <dbReference type="Proteomes" id="UP001162992"/>
    </source>
</evidence>
<dbReference type="Proteomes" id="UP001162992">
    <property type="component" value="Chromosome 4"/>
</dbReference>
<organism evidence="1 2">
    <name type="scientific">Diphasiastrum complanatum</name>
    <name type="common">Issler's clubmoss</name>
    <name type="synonym">Lycopodium complanatum</name>
    <dbReference type="NCBI Taxonomy" id="34168"/>
    <lineage>
        <taxon>Eukaryota</taxon>
        <taxon>Viridiplantae</taxon>
        <taxon>Streptophyta</taxon>
        <taxon>Embryophyta</taxon>
        <taxon>Tracheophyta</taxon>
        <taxon>Lycopodiopsida</taxon>
        <taxon>Lycopodiales</taxon>
        <taxon>Lycopodiaceae</taxon>
        <taxon>Lycopodioideae</taxon>
        <taxon>Diphasiastrum</taxon>
    </lineage>
</organism>
<proteinExistence type="predicted"/>
<gene>
    <name evidence="1" type="ORF">O6H91_04G021800</name>
</gene>
<dbReference type="EMBL" id="CM055095">
    <property type="protein sequence ID" value="KAJ7558017.1"/>
    <property type="molecule type" value="Genomic_DNA"/>
</dbReference>
<accession>A0ACC2DVI4</accession>